<reference evidence="2" key="1">
    <citation type="submission" date="2022-10" db="EMBL/GenBank/DDBJ databases">
        <title>Comparative genomic analysis of Cohnella hashimotonis sp. nov., isolated from the International Space Station.</title>
        <authorList>
            <person name="Simpson A."/>
            <person name="Venkateswaran K."/>
        </authorList>
    </citation>
    <scope>NUCLEOTIDE SEQUENCE</scope>
    <source>
        <strain evidence="2">DSM 28161</strain>
    </source>
</reference>
<dbReference type="GO" id="GO:0030246">
    <property type="term" value="F:carbohydrate binding"/>
    <property type="evidence" value="ECO:0007669"/>
    <property type="project" value="InterPro"/>
</dbReference>
<name>A0A9X4QXA2_9BACL</name>
<dbReference type="InterPro" id="IPR008979">
    <property type="entry name" value="Galactose-bd-like_sf"/>
</dbReference>
<comment type="caution">
    <text evidence="2">The sequence shown here is derived from an EMBL/GenBank/DDBJ whole genome shotgun (WGS) entry which is preliminary data.</text>
</comment>
<evidence type="ECO:0000313" key="2">
    <source>
        <dbReference type="EMBL" id="MDG0814484.1"/>
    </source>
</evidence>
<dbReference type="RefSeq" id="WP_277539453.1">
    <property type="nucleotide sequence ID" value="NZ_JAPDIA010000009.1"/>
</dbReference>
<dbReference type="Proteomes" id="UP001153404">
    <property type="component" value="Unassembled WGS sequence"/>
</dbReference>
<dbReference type="EMBL" id="JAPDIA010000009">
    <property type="protein sequence ID" value="MDG0814484.1"/>
    <property type="molecule type" value="Genomic_DNA"/>
</dbReference>
<accession>A0A9X4QXA2</accession>
<evidence type="ECO:0000313" key="3">
    <source>
        <dbReference type="Proteomes" id="UP001153404"/>
    </source>
</evidence>
<dbReference type="Pfam" id="PF06439">
    <property type="entry name" value="3keto-disac_hyd"/>
    <property type="match status" value="1"/>
</dbReference>
<dbReference type="InterPro" id="IPR005084">
    <property type="entry name" value="CBM6"/>
</dbReference>
<dbReference type="AlphaFoldDB" id="A0A9X4QXA2"/>
<proteinExistence type="predicted"/>
<keyword evidence="3" id="KW-1185">Reference proteome</keyword>
<organism evidence="2 3">
    <name type="scientific">Cohnella rhizosphaerae</name>
    <dbReference type="NCBI Taxonomy" id="1457232"/>
    <lineage>
        <taxon>Bacteria</taxon>
        <taxon>Bacillati</taxon>
        <taxon>Bacillota</taxon>
        <taxon>Bacilli</taxon>
        <taxon>Bacillales</taxon>
        <taxon>Paenibacillaceae</taxon>
        <taxon>Cohnella</taxon>
    </lineage>
</organism>
<sequence length="337" mass="33951">MNLNVDDRVTIVQLGGTPWDVGPGTPSGLASVYEAESGSVAGGAAVSGDANASGGHKVGNLHVGGASVSFQADGGIGGEGTLAITYATSIVYPTKSLYVNGALVKQLVLPTTGSWSRFAKLTTTIPLQPGSNTIMIKNNASDYGGIDVDKFEVAVNGPAGTGAATAPFFDSFPSAAAAGWTPYGGTWGVNASNYVVDRGPGYKSFATAQGFADGTLKADIQSAAGGYAGVVFRASYPGVGRYAFNGYFAGVDSGGGVILGKATAGANGWTTLATVQTAPASGYYHLEVKATGSSIKVYLGSSTVPVIDTTDSSFTSGMAGVRADQTSARFDNFRIVP</sequence>
<dbReference type="Pfam" id="PF16990">
    <property type="entry name" value="CBM_35"/>
    <property type="match status" value="1"/>
</dbReference>
<evidence type="ECO:0000259" key="1">
    <source>
        <dbReference type="PROSITE" id="PS51175"/>
    </source>
</evidence>
<dbReference type="SUPFAM" id="SSF49785">
    <property type="entry name" value="Galactose-binding domain-like"/>
    <property type="match status" value="1"/>
</dbReference>
<dbReference type="GO" id="GO:0016787">
    <property type="term" value="F:hydrolase activity"/>
    <property type="evidence" value="ECO:0007669"/>
    <property type="project" value="InterPro"/>
</dbReference>
<gene>
    <name evidence="2" type="ORF">OMP40_38275</name>
</gene>
<dbReference type="Gene3D" id="2.60.120.560">
    <property type="entry name" value="Exo-inulinase, domain 1"/>
    <property type="match status" value="1"/>
</dbReference>
<dbReference type="PROSITE" id="PS51175">
    <property type="entry name" value="CBM6"/>
    <property type="match status" value="1"/>
</dbReference>
<protein>
    <submittedName>
        <fullName evidence="2">Carbohydrate-binding protein</fullName>
    </submittedName>
</protein>
<feature type="domain" description="CBM6" evidence="1">
    <location>
        <begin position="31"/>
        <end position="154"/>
    </location>
</feature>
<dbReference type="Gene3D" id="2.60.120.260">
    <property type="entry name" value="Galactose-binding domain-like"/>
    <property type="match status" value="1"/>
</dbReference>
<dbReference type="InterPro" id="IPR010496">
    <property type="entry name" value="AL/BT2_dom"/>
</dbReference>